<evidence type="ECO:0000313" key="1">
    <source>
        <dbReference type="Proteomes" id="UP000095281"/>
    </source>
</evidence>
<accession>A0A1I8B265</accession>
<protein>
    <submittedName>
        <fullName evidence="2">TGFb_propeptide domain-containing protein</fullName>
    </submittedName>
</protein>
<evidence type="ECO:0000313" key="2">
    <source>
        <dbReference type="WBParaSite" id="MhA1_Contig1254.frz3.gene16"/>
    </source>
</evidence>
<dbReference type="AlphaFoldDB" id="A0A1I8B265"/>
<proteinExistence type="predicted"/>
<keyword evidence="1" id="KW-1185">Reference proteome</keyword>
<dbReference type="WBParaSite" id="MhA1_Contig1254.frz3.gene16">
    <property type="protein sequence ID" value="MhA1_Contig1254.frz3.gene16"/>
    <property type="gene ID" value="MhA1_Contig1254.frz3.gene16"/>
</dbReference>
<reference evidence="2" key="1">
    <citation type="submission" date="2016-11" db="UniProtKB">
        <authorList>
            <consortium name="WormBaseParasite"/>
        </authorList>
    </citation>
    <scope>IDENTIFICATION</scope>
</reference>
<organism evidence="1 2">
    <name type="scientific">Meloidogyne hapla</name>
    <name type="common">Root-knot nematode worm</name>
    <dbReference type="NCBI Taxonomy" id="6305"/>
    <lineage>
        <taxon>Eukaryota</taxon>
        <taxon>Metazoa</taxon>
        <taxon>Ecdysozoa</taxon>
        <taxon>Nematoda</taxon>
        <taxon>Chromadorea</taxon>
        <taxon>Rhabditida</taxon>
        <taxon>Tylenchina</taxon>
        <taxon>Tylenchomorpha</taxon>
        <taxon>Tylenchoidea</taxon>
        <taxon>Meloidogynidae</taxon>
        <taxon>Meloidogyninae</taxon>
        <taxon>Meloidogyne</taxon>
    </lineage>
</organism>
<sequence length="157" mass="18650">MREDILLYIFFGLHNQYLIQCFFYFNSSPTRIRFLFSLLRLQSLLTSSTNEHEHAFACVLPALGSSDLFCCRTLRERSCEDSRDYHNRSHYAPQRERHEEEHSLSLTEAREQIICYLMKKSRTIQRHIPVRCVEHTYYAEHEGNEGSDEDGNLINKK</sequence>
<name>A0A1I8B265_MELHA</name>
<dbReference type="Proteomes" id="UP000095281">
    <property type="component" value="Unplaced"/>
</dbReference>